<dbReference type="SUPFAM" id="SSF54189">
    <property type="entry name" value="Ribosomal proteins S24e, L23 and L15e"/>
    <property type="match status" value="1"/>
</dbReference>
<comment type="similarity">
    <text evidence="1">Belongs to the universal ribosomal protein uL23 family.</text>
</comment>
<evidence type="ECO:0000256" key="3">
    <source>
        <dbReference type="ARBA" id="ARBA00023274"/>
    </source>
</evidence>
<sequence>MLSLRRCCQPLRRRLYSTKSTIPDPALAARTASTPLDVRHRRRTLDTRPSPFGTTDATGEGLTPTESRRYQRLRAIGKLPKVDGEYISEAQWIEKVNERRSRLRGFKKVSKEDGIEETAVLGKRVYLPNIIFKLVRNNTPPGMPYNPYEATFRIPHSVTKTDIRSYLSAVYGVKTTYIRTDNYISPVYRRLGNERKPFKTYKRAVVGLVDPFYYPLRMEDMEPEDKAEREKFIEENFHIQQSRFLQKYELLRMTKGQGAASWKFNAPFATKRSHILRLVAERKAKREELISGIAGEMKTLREKGEPIDYRSLTPSAES</sequence>
<evidence type="ECO:0000256" key="1">
    <source>
        <dbReference type="ARBA" id="ARBA00006700"/>
    </source>
</evidence>
<dbReference type="Proteomes" id="UP000054477">
    <property type="component" value="Unassembled WGS sequence"/>
</dbReference>
<evidence type="ECO:0000313" key="7">
    <source>
        <dbReference type="Proteomes" id="UP000054477"/>
    </source>
</evidence>
<accession>A0A0C9YM19</accession>
<reference evidence="7" key="2">
    <citation type="submission" date="2015-01" db="EMBL/GenBank/DDBJ databases">
        <title>Evolutionary Origins and Diversification of the Mycorrhizal Mutualists.</title>
        <authorList>
            <consortium name="DOE Joint Genome Institute"/>
            <consortium name="Mycorrhizal Genomics Consortium"/>
            <person name="Kohler A."/>
            <person name="Kuo A."/>
            <person name="Nagy L.G."/>
            <person name="Floudas D."/>
            <person name="Copeland A."/>
            <person name="Barry K.W."/>
            <person name="Cichocki N."/>
            <person name="Veneault-Fourrey C."/>
            <person name="LaButti K."/>
            <person name="Lindquist E.A."/>
            <person name="Lipzen A."/>
            <person name="Lundell T."/>
            <person name="Morin E."/>
            <person name="Murat C."/>
            <person name="Riley R."/>
            <person name="Ohm R."/>
            <person name="Sun H."/>
            <person name="Tunlid A."/>
            <person name="Henrissat B."/>
            <person name="Grigoriev I.V."/>
            <person name="Hibbett D.S."/>
            <person name="Martin F."/>
        </authorList>
    </citation>
    <scope>NUCLEOTIDE SEQUENCE [LARGE SCALE GENOMIC DNA]</scope>
    <source>
        <strain evidence="7">LaAM-08-1</strain>
    </source>
</reference>
<dbReference type="GO" id="GO:0003735">
    <property type="term" value="F:structural constituent of ribosome"/>
    <property type="evidence" value="ECO:0007669"/>
    <property type="project" value="InterPro"/>
</dbReference>
<dbReference type="STRING" id="1095629.A0A0C9YM19"/>
<reference evidence="6 7" key="1">
    <citation type="submission" date="2014-04" db="EMBL/GenBank/DDBJ databases">
        <authorList>
            <consortium name="DOE Joint Genome Institute"/>
            <person name="Kuo A."/>
            <person name="Kohler A."/>
            <person name="Nagy L.G."/>
            <person name="Floudas D."/>
            <person name="Copeland A."/>
            <person name="Barry K.W."/>
            <person name="Cichocki N."/>
            <person name="Veneault-Fourrey C."/>
            <person name="LaButti K."/>
            <person name="Lindquist E.A."/>
            <person name="Lipzen A."/>
            <person name="Lundell T."/>
            <person name="Morin E."/>
            <person name="Murat C."/>
            <person name="Sun H."/>
            <person name="Tunlid A."/>
            <person name="Henrissat B."/>
            <person name="Grigoriev I.V."/>
            <person name="Hibbett D.S."/>
            <person name="Martin F."/>
            <person name="Nordberg H.P."/>
            <person name="Cantor M.N."/>
            <person name="Hua S.X."/>
        </authorList>
    </citation>
    <scope>NUCLEOTIDE SEQUENCE [LARGE SCALE GENOMIC DNA]</scope>
    <source>
        <strain evidence="6 7">LaAM-08-1</strain>
    </source>
</reference>
<dbReference type="AlphaFoldDB" id="A0A0C9YM19"/>
<dbReference type="PANTHER" id="PTHR12059">
    <property type="entry name" value="RIBOSOMAL PROTEIN L23-RELATED"/>
    <property type="match status" value="1"/>
</dbReference>
<dbReference type="GO" id="GO:0032543">
    <property type="term" value="P:mitochondrial translation"/>
    <property type="evidence" value="ECO:0007669"/>
    <property type="project" value="TreeGrafter"/>
</dbReference>
<evidence type="ECO:0000256" key="4">
    <source>
        <dbReference type="ARBA" id="ARBA00039977"/>
    </source>
</evidence>
<dbReference type="InterPro" id="IPR012677">
    <property type="entry name" value="Nucleotide-bd_a/b_plait_sf"/>
</dbReference>
<evidence type="ECO:0000256" key="2">
    <source>
        <dbReference type="ARBA" id="ARBA00022980"/>
    </source>
</evidence>
<evidence type="ECO:0000256" key="5">
    <source>
        <dbReference type="SAM" id="MobiDB-lite"/>
    </source>
</evidence>
<keyword evidence="2" id="KW-0689">Ribosomal protein</keyword>
<dbReference type="PANTHER" id="PTHR12059:SF5">
    <property type="entry name" value="LARGE RIBOSOMAL SUBUNIT PROTEIN UL23M"/>
    <property type="match status" value="1"/>
</dbReference>
<dbReference type="Gene3D" id="3.30.70.330">
    <property type="match status" value="1"/>
</dbReference>
<keyword evidence="3" id="KW-0687">Ribonucleoprotein</keyword>
<evidence type="ECO:0000313" key="6">
    <source>
        <dbReference type="EMBL" id="KIK09008.1"/>
    </source>
</evidence>
<gene>
    <name evidence="6" type="ORF">K443DRAFT_83736</name>
</gene>
<dbReference type="InterPro" id="IPR012678">
    <property type="entry name" value="Ribosomal_uL23/eL15/eS24_sf"/>
</dbReference>
<dbReference type="HOGENOM" id="CLU_073162_0_0_1"/>
<proteinExistence type="inferred from homology"/>
<dbReference type="InterPro" id="IPR013025">
    <property type="entry name" value="Ribosomal_uL23-like"/>
</dbReference>
<dbReference type="GO" id="GO:0005762">
    <property type="term" value="C:mitochondrial large ribosomal subunit"/>
    <property type="evidence" value="ECO:0007669"/>
    <property type="project" value="TreeGrafter"/>
</dbReference>
<dbReference type="OrthoDB" id="275582at2759"/>
<feature type="region of interest" description="Disordered" evidence="5">
    <location>
        <begin position="26"/>
        <end position="67"/>
    </location>
</feature>
<dbReference type="Pfam" id="PF00276">
    <property type="entry name" value="Ribosomal_L23"/>
    <property type="match status" value="1"/>
</dbReference>
<dbReference type="EMBL" id="KN838540">
    <property type="protein sequence ID" value="KIK09008.1"/>
    <property type="molecule type" value="Genomic_DNA"/>
</dbReference>
<keyword evidence="7" id="KW-1185">Reference proteome</keyword>
<organism evidence="6 7">
    <name type="scientific">Laccaria amethystina LaAM-08-1</name>
    <dbReference type="NCBI Taxonomy" id="1095629"/>
    <lineage>
        <taxon>Eukaryota</taxon>
        <taxon>Fungi</taxon>
        <taxon>Dikarya</taxon>
        <taxon>Basidiomycota</taxon>
        <taxon>Agaricomycotina</taxon>
        <taxon>Agaricomycetes</taxon>
        <taxon>Agaricomycetidae</taxon>
        <taxon>Agaricales</taxon>
        <taxon>Agaricineae</taxon>
        <taxon>Hydnangiaceae</taxon>
        <taxon>Laccaria</taxon>
    </lineage>
</organism>
<name>A0A0C9YM19_9AGAR</name>
<protein>
    <recommendedName>
        <fullName evidence="4">Large ribosomal subunit protein uL23m</fullName>
    </recommendedName>
</protein>